<dbReference type="KEGG" id="smag:AN936_21945"/>
<reference evidence="1 2" key="1">
    <citation type="journal article" date="2015" name="Genome Announc.">
        <title>Complete Genome Sequence of Polypropylene Glycol- and Polyethylene Glycol-Degrading Sphingopyxis macrogoltabida Strain EY-1.</title>
        <authorList>
            <person name="Ohtsubo Y."/>
            <person name="Nagata Y."/>
            <person name="Numata M."/>
            <person name="Tsuchikane K."/>
            <person name="Hosoyama A."/>
            <person name="Yamazoe A."/>
            <person name="Tsuda M."/>
            <person name="Fujita N."/>
            <person name="Kawai F."/>
        </authorList>
    </citation>
    <scope>NUCLEOTIDE SEQUENCE [LARGE SCALE GENOMIC DNA]</scope>
    <source>
        <strain evidence="1 2">EY-1</strain>
    </source>
</reference>
<proteinExistence type="predicted"/>
<dbReference type="EMBL" id="CP012700">
    <property type="protein sequence ID" value="ALH82920.1"/>
    <property type="molecule type" value="Genomic_DNA"/>
</dbReference>
<dbReference type="Proteomes" id="UP000058074">
    <property type="component" value="Chromosome"/>
</dbReference>
<evidence type="ECO:0000313" key="1">
    <source>
        <dbReference type="EMBL" id="ALH82920.1"/>
    </source>
</evidence>
<organism evidence="1 2">
    <name type="scientific">Sphingopyxis macrogoltabida</name>
    <name type="common">Sphingomonas macrogoltabidus</name>
    <dbReference type="NCBI Taxonomy" id="33050"/>
    <lineage>
        <taxon>Bacteria</taxon>
        <taxon>Pseudomonadati</taxon>
        <taxon>Pseudomonadota</taxon>
        <taxon>Alphaproteobacteria</taxon>
        <taxon>Sphingomonadales</taxon>
        <taxon>Sphingomonadaceae</taxon>
        <taxon>Sphingopyxis</taxon>
    </lineage>
</organism>
<dbReference type="AlphaFoldDB" id="A0A0N9V0W8"/>
<accession>A0A0N9V0W8</accession>
<gene>
    <name evidence="1" type="ORF">AN936_21945</name>
</gene>
<sequence length="84" mass="9069">MDDARIPIVVTLHGIRRYRERVAKVPARVVVETLSGPAFDACNRLGGGAVILPTGHRAVCGDGAVITVLPRGCKFMGFIGKRRR</sequence>
<evidence type="ECO:0000313" key="2">
    <source>
        <dbReference type="Proteomes" id="UP000058074"/>
    </source>
</evidence>
<dbReference type="OrthoDB" id="7511339at2"/>
<dbReference type="RefSeq" id="WP_054589897.1">
    <property type="nucleotide sequence ID" value="NZ_CP012700.1"/>
</dbReference>
<name>A0A0N9V0W8_SPHMC</name>
<protein>
    <submittedName>
        <fullName evidence="1">Uncharacterized protein</fullName>
    </submittedName>
</protein>
<dbReference type="PATRIC" id="fig|33050.5.peg.4544"/>